<keyword evidence="2" id="KW-0238">DNA-binding</keyword>
<dbReference type="Proteomes" id="UP000249616">
    <property type="component" value="Chromosome"/>
</dbReference>
<dbReference type="AlphaFoldDB" id="A0A2Z4J8N4"/>
<dbReference type="RefSeq" id="WP_112441106.1">
    <property type="nucleotide sequence ID" value="NZ_CP030073.1"/>
</dbReference>
<evidence type="ECO:0000313" key="7">
    <source>
        <dbReference type="Proteomes" id="UP000249616"/>
    </source>
</evidence>
<keyword evidence="3" id="KW-0804">Transcription</keyword>
<name>A0A2Z4J8N4_9ACTN</name>
<dbReference type="InterPro" id="IPR000835">
    <property type="entry name" value="HTH_MarR-typ"/>
</dbReference>
<dbReference type="PROSITE" id="PS50995">
    <property type="entry name" value="HTH_MARR_2"/>
    <property type="match status" value="1"/>
</dbReference>
<feature type="domain" description="HTH marR-type" evidence="5">
    <location>
        <begin position="16"/>
        <end position="158"/>
    </location>
</feature>
<evidence type="ECO:0000259" key="5">
    <source>
        <dbReference type="PROSITE" id="PS50995"/>
    </source>
</evidence>
<dbReference type="GO" id="GO:0003700">
    <property type="term" value="F:DNA-binding transcription factor activity"/>
    <property type="evidence" value="ECO:0007669"/>
    <property type="project" value="InterPro"/>
</dbReference>
<dbReference type="PANTHER" id="PTHR39515:SF2">
    <property type="entry name" value="HTH-TYPE TRANSCRIPTIONAL REGULATOR RV0880"/>
    <property type="match status" value="1"/>
</dbReference>
<reference evidence="6 7" key="1">
    <citation type="journal article" date="2019" name="Int. J. Syst. Evol. Microbiol.">
        <title>Streptomyces cadmiisoli sp. nov., a novel actinomycete isolated from cadmium-contaminated soil.</title>
        <authorList>
            <person name="Li K."/>
            <person name="Tang X."/>
            <person name="Zhao J."/>
            <person name="Guo Y."/>
            <person name="Tang Y."/>
            <person name="Gao J."/>
        </authorList>
    </citation>
    <scope>NUCLEOTIDE SEQUENCE [LARGE SCALE GENOMIC DNA]</scope>
    <source>
        <strain evidence="6 7">ZFG47</strain>
    </source>
</reference>
<dbReference type="PROSITE" id="PS01117">
    <property type="entry name" value="HTH_MARR_1"/>
    <property type="match status" value="1"/>
</dbReference>
<dbReference type="KEGG" id="scad:DN051_36980"/>
<dbReference type="InterPro" id="IPR052526">
    <property type="entry name" value="HTH-type_Bedaq_tolerance"/>
</dbReference>
<dbReference type="Gene3D" id="1.10.287.100">
    <property type="match status" value="1"/>
</dbReference>
<sequence>MTEAQQPLTDAALQAAGDIWVVAGRLRRRLQALEGIEGPDPSSGAERELSPSQASVLRRLAKNGAASASDLAAAEGVRPQSMAKTVLALEEAGHVTRSQDPHDGRRQLVSLTERGRERRQGDRLARQAWLARALQENGTEEEVRAVITAMALLDKVAQA</sequence>
<dbReference type="EMBL" id="CP030073">
    <property type="protein sequence ID" value="AWW41572.1"/>
    <property type="molecule type" value="Genomic_DNA"/>
</dbReference>
<dbReference type="InterPro" id="IPR036388">
    <property type="entry name" value="WH-like_DNA-bd_sf"/>
</dbReference>
<dbReference type="InterPro" id="IPR036390">
    <property type="entry name" value="WH_DNA-bd_sf"/>
</dbReference>
<keyword evidence="1" id="KW-0805">Transcription regulation</keyword>
<evidence type="ECO:0000256" key="4">
    <source>
        <dbReference type="SAM" id="MobiDB-lite"/>
    </source>
</evidence>
<dbReference type="PANTHER" id="PTHR39515">
    <property type="entry name" value="CONSERVED PROTEIN"/>
    <property type="match status" value="1"/>
</dbReference>
<proteinExistence type="predicted"/>
<organism evidence="6 7">
    <name type="scientific">Streptomyces cadmiisoli</name>
    <dbReference type="NCBI Taxonomy" id="2184053"/>
    <lineage>
        <taxon>Bacteria</taxon>
        <taxon>Bacillati</taxon>
        <taxon>Actinomycetota</taxon>
        <taxon>Actinomycetes</taxon>
        <taxon>Kitasatosporales</taxon>
        <taxon>Streptomycetaceae</taxon>
        <taxon>Streptomyces</taxon>
        <taxon>Streptomyces aurantiacus group</taxon>
    </lineage>
</organism>
<feature type="region of interest" description="Disordered" evidence="4">
    <location>
        <begin position="35"/>
        <end position="54"/>
    </location>
</feature>
<dbReference type="GO" id="GO:0003677">
    <property type="term" value="F:DNA binding"/>
    <property type="evidence" value="ECO:0007669"/>
    <property type="project" value="UniProtKB-KW"/>
</dbReference>
<dbReference type="InterPro" id="IPR023187">
    <property type="entry name" value="Tscrpt_reg_MarR-type_CS"/>
</dbReference>
<keyword evidence="7" id="KW-1185">Reference proteome</keyword>
<evidence type="ECO:0000256" key="2">
    <source>
        <dbReference type="ARBA" id="ARBA00023125"/>
    </source>
</evidence>
<dbReference type="Gene3D" id="1.10.10.10">
    <property type="entry name" value="Winged helix-like DNA-binding domain superfamily/Winged helix DNA-binding domain"/>
    <property type="match status" value="1"/>
</dbReference>
<protein>
    <submittedName>
        <fullName evidence="6">MarR family transcriptional regulator</fullName>
    </submittedName>
</protein>
<dbReference type="SMART" id="SM00347">
    <property type="entry name" value="HTH_MARR"/>
    <property type="match status" value="1"/>
</dbReference>
<evidence type="ECO:0000256" key="3">
    <source>
        <dbReference type="ARBA" id="ARBA00023163"/>
    </source>
</evidence>
<gene>
    <name evidence="6" type="ORF">DN051_36980</name>
</gene>
<evidence type="ECO:0000256" key="1">
    <source>
        <dbReference type="ARBA" id="ARBA00023015"/>
    </source>
</evidence>
<dbReference type="Pfam" id="PF01047">
    <property type="entry name" value="MarR"/>
    <property type="match status" value="1"/>
</dbReference>
<evidence type="ECO:0000313" key="6">
    <source>
        <dbReference type="EMBL" id="AWW41572.1"/>
    </source>
</evidence>
<dbReference type="SUPFAM" id="SSF46785">
    <property type="entry name" value="Winged helix' DNA-binding domain"/>
    <property type="match status" value="1"/>
</dbReference>
<accession>A0A2Z4J8N4</accession>